<gene>
    <name evidence="2" type="ORF">BBD42_26545</name>
</gene>
<dbReference type="RefSeq" id="WP_056038180.1">
    <property type="nucleotide sequence ID" value="NZ_CP016808.1"/>
</dbReference>
<accession>A0A1B2DPM2</accession>
<feature type="region of interest" description="Disordered" evidence="1">
    <location>
        <begin position="1"/>
        <end position="107"/>
    </location>
</feature>
<evidence type="ECO:0000256" key="1">
    <source>
        <dbReference type="SAM" id="MobiDB-lite"/>
    </source>
</evidence>
<feature type="compositionally biased region" description="Polar residues" evidence="1">
    <location>
        <begin position="31"/>
        <end position="43"/>
    </location>
</feature>
<feature type="compositionally biased region" description="Basic and acidic residues" evidence="1">
    <location>
        <begin position="64"/>
        <end position="93"/>
    </location>
</feature>
<feature type="compositionally biased region" description="Basic and acidic residues" evidence="1">
    <location>
        <begin position="46"/>
        <end position="56"/>
    </location>
</feature>
<dbReference type="EMBL" id="CP016808">
    <property type="protein sequence ID" value="ANY69648.1"/>
    <property type="molecule type" value="Genomic_DNA"/>
</dbReference>
<sequence>MAFKPIDLQISVPRTPESSGLQSHMNHKPMSDQTKLAEQQAAQTELVRHKNTEVEHSVGLNVRQDQETSKQSDERKGKHKKQDGQDKHEESHPPVHPYKGHHVDISL</sequence>
<proteinExistence type="predicted"/>
<evidence type="ECO:0000313" key="2">
    <source>
        <dbReference type="EMBL" id="ANY69648.1"/>
    </source>
</evidence>
<organism evidence="2">
    <name type="scientific">Paenibacillus sp. BIHB 4019</name>
    <dbReference type="NCBI Taxonomy" id="1870819"/>
    <lineage>
        <taxon>Bacteria</taxon>
        <taxon>Bacillati</taxon>
        <taxon>Bacillota</taxon>
        <taxon>Bacilli</taxon>
        <taxon>Bacillales</taxon>
        <taxon>Paenibacillaceae</taxon>
        <taxon>Paenibacillus</taxon>
    </lineage>
</organism>
<name>A0A1B2DPM2_9BACL</name>
<protein>
    <recommendedName>
        <fullName evidence="3">RNA polymerase subunit sigma</fullName>
    </recommendedName>
</protein>
<evidence type="ECO:0008006" key="3">
    <source>
        <dbReference type="Google" id="ProtNLM"/>
    </source>
</evidence>
<dbReference type="AlphaFoldDB" id="A0A1B2DPM2"/>
<reference evidence="2" key="1">
    <citation type="submission" date="2016-08" db="EMBL/GenBank/DDBJ databases">
        <title>Complete Genome Seqeunce of Paenibacillus sp. BIHB 4019 from tea rhizoplane.</title>
        <authorList>
            <person name="Thakur R."/>
            <person name="Swarnkar M.K."/>
            <person name="Gulati A."/>
        </authorList>
    </citation>
    <scope>NUCLEOTIDE SEQUENCE [LARGE SCALE GENOMIC DNA]</scope>
    <source>
        <strain evidence="2">BIHB4019</strain>
    </source>
</reference>